<evidence type="ECO:0000256" key="1">
    <source>
        <dbReference type="SAM" id="SignalP"/>
    </source>
</evidence>
<feature type="chain" id="PRO_5006919422" description="Autotransporter domain-containing protein" evidence="1">
    <location>
        <begin position="20"/>
        <end position="325"/>
    </location>
</feature>
<reference evidence="2 3" key="1">
    <citation type="submission" date="2015-11" db="EMBL/GenBank/DDBJ databases">
        <title>Genomic analysis of 38 Legionella species identifies large and diverse effector repertoires.</title>
        <authorList>
            <person name="Burstein D."/>
            <person name="Amaro F."/>
            <person name="Zusman T."/>
            <person name="Lifshitz Z."/>
            <person name="Cohen O."/>
            <person name="Gilbert J.A."/>
            <person name="Pupko T."/>
            <person name="Shuman H.A."/>
            <person name="Segal G."/>
        </authorList>
    </citation>
    <scope>NUCLEOTIDE SEQUENCE [LARGE SCALE GENOMIC DNA]</scope>
    <source>
        <strain evidence="2 3">ATCC 51914</strain>
    </source>
</reference>
<dbReference type="InterPro" id="IPR036709">
    <property type="entry name" value="Autotransporte_beta_dom_sf"/>
</dbReference>
<dbReference type="Proteomes" id="UP000054729">
    <property type="component" value="Unassembled WGS sequence"/>
</dbReference>
<dbReference type="STRING" id="66969.Lwal_2157"/>
<gene>
    <name evidence="2" type="ORF">Lwal_2157</name>
</gene>
<dbReference type="EMBL" id="LNZB01000051">
    <property type="protein sequence ID" value="KTD76435.1"/>
    <property type="molecule type" value="Genomic_DNA"/>
</dbReference>
<dbReference type="Gene3D" id="2.40.128.130">
    <property type="entry name" value="Autotransporter beta-domain"/>
    <property type="match status" value="1"/>
</dbReference>
<dbReference type="SUPFAM" id="SSF103515">
    <property type="entry name" value="Autotransporter"/>
    <property type="match status" value="1"/>
</dbReference>
<sequence>MNKLVVFCMTLMCSSIAFSKAQLNTMSEENSNKAVLQQMAQNYLKPRGILATSYDEFKFNSQQGTLFYNYSGNTNFTAVGGDLLPWRQFYWGVNGYNITTDMNSSQNLNNSLTLSHSDIEDTGIYAHVMKDIVFPFYIDVFASYARDRYKTTNTVLTNGQASTGFTKYYGNDKSIGVRTFFGYPFKKFLLQGNLTYFHSEFYQPTYIIPSPAQNLIVPELVTKLGTTLENARLYYQVNDHFSPFITGGLIQLLSRSFNRPLIAMNTAPVAVQPQILLAKTGFNVGAGLDYQYKTVRVTPMYVYSERGSTFKDNYVGVTVELTGLA</sequence>
<evidence type="ECO:0000313" key="2">
    <source>
        <dbReference type="EMBL" id="KTD76435.1"/>
    </source>
</evidence>
<name>A0A0W1A603_9GAMM</name>
<dbReference type="PATRIC" id="fig|66969.6.peg.2346"/>
<organism evidence="2 3">
    <name type="scientific">Legionella waltersii</name>
    <dbReference type="NCBI Taxonomy" id="66969"/>
    <lineage>
        <taxon>Bacteria</taxon>
        <taxon>Pseudomonadati</taxon>
        <taxon>Pseudomonadota</taxon>
        <taxon>Gammaproteobacteria</taxon>
        <taxon>Legionellales</taxon>
        <taxon>Legionellaceae</taxon>
        <taxon>Legionella</taxon>
    </lineage>
</organism>
<accession>A0A0W1A603</accession>
<proteinExistence type="predicted"/>
<dbReference type="AlphaFoldDB" id="A0A0W1A603"/>
<feature type="signal peptide" evidence="1">
    <location>
        <begin position="1"/>
        <end position="19"/>
    </location>
</feature>
<comment type="caution">
    <text evidence="2">The sequence shown here is derived from an EMBL/GenBank/DDBJ whole genome shotgun (WGS) entry which is preliminary data.</text>
</comment>
<evidence type="ECO:0000313" key="3">
    <source>
        <dbReference type="Proteomes" id="UP000054729"/>
    </source>
</evidence>
<evidence type="ECO:0008006" key="4">
    <source>
        <dbReference type="Google" id="ProtNLM"/>
    </source>
</evidence>
<protein>
    <recommendedName>
        <fullName evidence="4">Autotransporter domain-containing protein</fullName>
    </recommendedName>
</protein>
<dbReference type="RefSeq" id="WP_058480793.1">
    <property type="nucleotide sequence ID" value="NZ_CAAAIQ010000001.1"/>
</dbReference>
<keyword evidence="3" id="KW-1185">Reference proteome</keyword>
<dbReference type="OrthoDB" id="5646751at2"/>
<keyword evidence="1" id="KW-0732">Signal</keyword>